<name>A0A1B2J9N4_PICPA</name>
<dbReference type="Gene3D" id="3.90.1680.10">
    <property type="entry name" value="SOS response associated peptidase-like"/>
    <property type="match status" value="1"/>
</dbReference>
<evidence type="ECO:0000256" key="5">
    <source>
        <dbReference type="ARBA" id="ARBA00023124"/>
    </source>
</evidence>
<dbReference type="Pfam" id="PF02586">
    <property type="entry name" value="SRAP"/>
    <property type="match status" value="1"/>
</dbReference>
<sequence length="251" mass="29544">MCGRYCMSLDHQDLVNWMEMHDLPVDKVVNEVQRSSRYNIGPTTTNPVYFQIVESNCHKGMLEYMKWGFLKGYSTFNAKWETLSSSQLWKSSIDQLRCVVPIEGYYEWKDKIPYYVSHKTENVFFLAGIYSKNRCYAVVTKDAESEELANLHKRMPLMLMKEDINSWLDPKIPFTHLEIKSFDSNYLDIYRVSARVGNIKNEGRYLINEARDITYFTKKIAKPTKGSQQLNFKRMPPESITEEGPDKKRRK</sequence>
<dbReference type="GO" id="GO:0003697">
    <property type="term" value="F:single-stranded DNA binding"/>
    <property type="evidence" value="ECO:0007669"/>
    <property type="project" value="InterPro"/>
</dbReference>
<keyword evidence="6" id="KW-0238">DNA-binding</keyword>
<keyword evidence="5" id="KW-0190">Covalent protein-DNA linkage</keyword>
<organism evidence="9 10">
    <name type="scientific">Komagataella pastoris</name>
    <name type="common">Yeast</name>
    <name type="synonym">Pichia pastoris</name>
    <dbReference type="NCBI Taxonomy" id="4922"/>
    <lineage>
        <taxon>Eukaryota</taxon>
        <taxon>Fungi</taxon>
        <taxon>Dikarya</taxon>
        <taxon>Ascomycota</taxon>
        <taxon>Saccharomycotina</taxon>
        <taxon>Pichiomycetes</taxon>
        <taxon>Pichiales</taxon>
        <taxon>Pichiaceae</taxon>
        <taxon>Komagataella</taxon>
    </lineage>
</organism>
<evidence type="ECO:0000256" key="3">
    <source>
        <dbReference type="ARBA" id="ARBA00022763"/>
    </source>
</evidence>
<reference evidence="9 10" key="1">
    <citation type="submission" date="2016-02" db="EMBL/GenBank/DDBJ databases">
        <title>Comparative genomic and transcriptomic foundation for Pichia pastoris.</title>
        <authorList>
            <person name="Love K.R."/>
            <person name="Shah K.A."/>
            <person name="Whittaker C.A."/>
            <person name="Wu J."/>
            <person name="Bartlett M.C."/>
            <person name="Ma D."/>
            <person name="Leeson R.L."/>
            <person name="Priest M."/>
            <person name="Young S.K."/>
            <person name="Love J.C."/>
        </authorList>
    </citation>
    <scope>NUCLEOTIDE SEQUENCE [LARGE SCALE GENOMIC DNA]</scope>
    <source>
        <strain evidence="9 10">ATCC 28485</strain>
    </source>
</reference>
<feature type="region of interest" description="Disordered" evidence="8">
    <location>
        <begin position="224"/>
        <end position="251"/>
    </location>
</feature>
<evidence type="ECO:0000313" key="9">
    <source>
        <dbReference type="EMBL" id="ANZ74767.1"/>
    </source>
</evidence>
<dbReference type="InterPro" id="IPR036590">
    <property type="entry name" value="SRAP-like"/>
</dbReference>
<keyword evidence="3" id="KW-0227">DNA damage</keyword>
<evidence type="ECO:0000256" key="4">
    <source>
        <dbReference type="ARBA" id="ARBA00022801"/>
    </source>
</evidence>
<dbReference type="PANTHER" id="PTHR13604:SF0">
    <property type="entry name" value="ABASIC SITE PROCESSING PROTEIN HMCES"/>
    <property type="match status" value="1"/>
</dbReference>
<dbReference type="GO" id="GO:0106300">
    <property type="term" value="P:protein-DNA covalent cross-linking repair"/>
    <property type="evidence" value="ECO:0007669"/>
    <property type="project" value="InterPro"/>
</dbReference>
<evidence type="ECO:0000256" key="8">
    <source>
        <dbReference type="SAM" id="MobiDB-lite"/>
    </source>
</evidence>
<gene>
    <name evidence="9" type="primary">YMR114C</name>
    <name evidence="9" type="ORF">ATY40_BA7501013</name>
</gene>
<dbReference type="SUPFAM" id="SSF143081">
    <property type="entry name" value="BB1717-like"/>
    <property type="match status" value="1"/>
</dbReference>
<protein>
    <submittedName>
        <fullName evidence="9">BA75_01013T0</fullName>
    </submittedName>
</protein>
<dbReference type="OrthoDB" id="2111841at2759"/>
<dbReference type="InterPro" id="IPR003738">
    <property type="entry name" value="SRAP"/>
</dbReference>
<keyword evidence="7" id="KW-0456">Lyase</keyword>
<dbReference type="Proteomes" id="UP000094565">
    <property type="component" value="Chromosome 1"/>
</dbReference>
<dbReference type="EMBL" id="CP014584">
    <property type="protein sequence ID" value="ANZ74767.1"/>
    <property type="molecule type" value="Genomic_DNA"/>
</dbReference>
<evidence type="ECO:0000256" key="1">
    <source>
        <dbReference type="ARBA" id="ARBA00008136"/>
    </source>
</evidence>
<evidence type="ECO:0000256" key="7">
    <source>
        <dbReference type="ARBA" id="ARBA00023239"/>
    </source>
</evidence>
<dbReference type="PANTHER" id="PTHR13604">
    <property type="entry name" value="DC12-RELATED"/>
    <property type="match status" value="1"/>
</dbReference>
<dbReference type="GO" id="GO:0006508">
    <property type="term" value="P:proteolysis"/>
    <property type="evidence" value="ECO:0007669"/>
    <property type="project" value="UniProtKB-KW"/>
</dbReference>
<keyword evidence="4" id="KW-0378">Hydrolase</keyword>
<proteinExistence type="inferred from homology"/>
<accession>A0A1B2J9N4</accession>
<evidence type="ECO:0000256" key="6">
    <source>
        <dbReference type="ARBA" id="ARBA00023125"/>
    </source>
</evidence>
<dbReference type="GO" id="GO:0008233">
    <property type="term" value="F:peptidase activity"/>
    <property type="evidence" value="ECO:0007669"/>
    <property type="project" value="UniProtKB-KW"/>
</dbReference>
<keyword evidence="10" id="KW-1185">Reference proteome</keyword>
<evidence type="ECO:0000256" key="2">
    <source>
        <dbReference type="ARBA" id="ARBA00022670"/>
    </source>
</evidence>
<keyword evidence="2" id="KW-0645">Protease</keyword>
<dbReference type="GO" id="GO:0016829">
    <property type="term" value="F:lyase activity"/>
    <property type="evidence" value="ECO:0007669"/>
    <property type="project" value="UniProtKB-KW"/>
</dbReference>
<comment type="similarity">
    <text evidence="1">Belongs to the SOS response-associated peptidase family.</text>
</comment>
<dbReference type="AlphaFoldDB" id="A0A1B2J9N4"/>
<evidence type="ECO:0000313" key="10">
    <source>
        <dbReference type="Proteomes" id="UP000094565"/>
    </source>
</evidence>